<dbReference type="InterPro" id="IPR001128">
    <property type="entry name" value="Cyt_P450"/>
</dbReference>
<dbReference type="Pfam" id="PF00067">
    <property type="entry name" value="p450"/>
    <property type="match status" value="1"/>
</dbReference>
<dbReference type="InterPro" id="IPR002401">
    <property type="entry name" value="Cyt_P450_E_grp-I"/>
</dbReference>
<keyword evidence="4 8" id="KW-0479">Metal-binding</keyword>
<evidence type="ECO:0000256" key="5">
    <source>
        <dbReference type="ARBA" id="ARBA00023002"/>
    </source>
</evidence>
<evidence type="ECO:0000256" key="7">
    <source>
        <dbReference type="ARBA" id="ARBA00023033"/>
    </source>
</evidence>
<evidence type="ECO:0000256" key="3">
    <source>
        <dbReference type="ARBA" id="ARBA00022617"/>
    </source>
</evidence>
<dbReference type="PRINTS" id="PR00385">
    <property type="entry name" value="P450"/>
</dbReference>
<dbReference type="InterPro" id="IPR017972">
    <property type="entry name" value="Cyt_P450_CS"/>
</dbReference>
<evidence type="ECO:0000256" key="4">
    <source>
        <dbReference type="ARBA" id="ARBA00022723"/>
    </source>
</evidence>
<dbReference type="GeneID" id="112687514"/>
<keyword evidence="7 9" id="KW-0503">Monooxygenase</keyword>
<sequence length="605" mass="69109">MSTQLESRNTIIMQYQRTNVLCVVPSRECLVVLLSPAWCTAAVLHALVRRRRGRSRNSTPNQCSSVVRRIFLRLRNGNSDADISTDMGFRGKYWTTIERTCGMVFTYILALIKLVSNFLIGTNKHFEYQSDSHKEVYKTVADIPGPWSLPIFGTRWIYWKFGPYKLNTVHLAYKDMFSRYGDIIREEALWNIPVLSVKERDFIERVLRHSGKYPIRPPNEVTANYRNSRPDRYTNTGLVNEQGEIWANLRNKLTPELTSPRTIRNFLPEVNLLADDFNALIAQARDSNNTVKGFESYCNRMGLESTCTLILGRRLGFLDGEISDTATRLADAVTSQFRASQEAFYGLPLWKLIPTKAYKDFVASEDSLYDIVSEIVDSALTDEQQSCTDVRSVFVSILQAPGLDIRDKKAAIIDYIAAGIKTLGNTLVFLLYLVAKHPDVQEKIYDEVSRLAPSGTPITAEHLYHATYLHACISEAHRLLPTAPCIARVLESEFKYKNYRLPQGSVVLLHTWLACLDDNNFVDAYSYKPERWLDELTKKSPFLVVPFGCGKRMCPGKRFIDLELQIVLAKVVKQFYIDFEGDLNTKFEFLLTPSNANFILRDRSC</sequence>
<dbReference type="GO" id="GO:0005506">
    <property type="term" value="F:iron ion binding"/>
    <property type="evidence" value="ECO:0007669"/>
    <property type="project" value="InterPro"/>
</dbReference>
<dbReference type="CDD" id="cd11054">
    <property type="entry name" value="CYP24A1-like"/>
    <property type="match status" value="1"/>
</dbReference>
<evidence type="ECO:0000256" key="9">
    <source>
        <dbReference type="RuleBase" id="RU000461"/>
    </source>
</evidence>
<dbReference type="InterPro" id="IPR050479">
    <property type="entry name" value="CYP11_CYP27_families"/>
</dbReference>
<organism evidence="10 11">
    <name type="scientific">Sipha flava</name>
    <name type="common">yellow sugarcane aphid</name>
    <dbReference type="NCBI Taxonomy" id="143950"/>
    <lineage>
        <taxon>Eukaryota</taxon>
        <taxon>Metazoa</taxon>
        <taxon>Ecdysozoa</taxon>
        <taxon>Arthropoda</taxon>
        <taxon>Hexapoda</taxon>
        <taxon>Insecta</taxon>
        <taxon>Pterygota</taxon>
        <taxon>Neoptera</taxon>
        <taxon>Paraneoptera</taxon>
        <taxon>Hemiptera</taxon>
        <taxon>Sternorrhyncha</taxon>
        <taxon>Aphidomorpha</taxon>
        <taxon>Aphidoidea</taxon>
        <taxon>Aphididae</taxon>
        <taxon>Sipha</taxon>
    </lineage>
</organism>
<dbReference type="OrthoDB" id="3945418at2759"/>
<protein>
    <submittedName>
        <fullName evidence="11">Ecdysone 20-monooxygenase-like</fullName>
    </submittedName>
</protein>
<dbReference type="PRINTS" id="PR00463">
    <property type="entry name" value="EP450I"/>
</dbReference>
<comment type="cofactor">
    <cofactor evidence="1 8">
        <name>heme</name>
        <dbReference type="ChEBI" id="CHEBI:30413"/>
    </cofactor>
</comment>
<evidence type="ECO:0000313" key="11">
    <source>
        <dbReference type="RefSeq" id="XP_025416041.1"/>
    </source>
</evidence>
<accession>A0A8B8G0B3</accession>
<dbReference type="GO" id="GO:0020037">
    <property type="term" value="F:heme binding"/>
    <property type="evidence" value="ECO:0007669"/>
    <property type="project" value="InterPro"/>
</dbReference>
<dbReference type="SUPFAM" id="SSF48264">
    <property type="entry name" value="Cytochrome P450"/>
    <property type="match status" value="1"/>
</dbReference>
<dbReference type="InterPro" id="IPR036396">
    <property type="entry name" value="Cyt_P450_sf"/>
</dbReference>
<dbReference type="PANTHER" id="PTHR24279">
    <property type="entry name" value="CYTOCHROME P450"/>
    <property type="match status" value="1"/>
</dbReference>
<evidence type="ECO:0000256" key="1">
    <source>
        <dbReference type="ARBA" id="ARBA00001971"/>
    </source>
</evidence>
<evidence type="ECO:0000256" key="8">
    <source>
        <dbReference type="PIRSR" id="PIRSR602401-1"/>
    </source>
</evidence>
<dbReference type="Gene3D" id="1.10.630.10">
    <property type="entry name" value="Cytochrome P450"/>
    <property type="match status" value="1"/>
</dbReference>
<comment type="similarity">
    <text evidence="2 9">Belongs to the cytochrome P450 family.</text>
</comment>
<evidence type="ECO:0000256" key="6">
    <source>
        <dbReference type="ARBA" id="ARBA00023004"/>
    </source>
</evidence>
<dbReference type="GO" id="GO:0004497">
    <property type="term" value="F:monooxygenase activity"/>
    <property type="evidence" value="ECO:0007669"/>
    <property type="project" value="UniProtKB-KW"/>
</dbReference>
<evidence type="ECO:0000313" key="10">
    <source>
        <dbReference type="Proteomes" id="UP000694846"/>
    </source>
</evidence>
<feature type="binding site" description="axial binding residue" evidence="8">
    <location>
        <position position="554"/>
    </location>
    <ligand>
        <name>heme</name>
        <dbReference type="ChEBI" id="CHEBI:30413"/>
    </ligand>
    <ligandPart>
        <name>Fe</name>
        <dbReference type="ChEBI" id="CHEBI:18248"/>
    </ligandPart>
</feature>
<gene>
    <name evidence="11" type="primary">LOC112687514</name>
</gene>
<name>A0A8B8G0B3_9HEMI</name>
<dbReference type="FunFam" id="1.10.630.10:FF:000006">
    <property type="entry name" value="Cytochrome P450 302a1, mitochondrial"/>
    <property type="match status" value="1"/>
</dbReference>
<dbReference type="GO" id="GO:0016705">
    <property type="term" value="F:oxidoreductase activity, acting on paired donors, with incorporation or reduction of molecular oxygen"/>
    <property type="evidence" value="ECO:0007669"/>
    <property type="project" value="InterPro"/>
</dbReference>
<keyword evidence="3 8" id="KW-0349">Heme</keyword>
<dbReference type="RefSeq" id="XP_025416041.1">
    <property type="nucleotide sequence ID" value="XM_025560256.1"/>
</dbReference>
<reference evidence="11" key="1">
    <citation type="submission" date="2025-08" db="UniProtKB">
        <authorList>
            <consortium name="RefSeq"/>
        </authorList>
    </citation>
    <scope>IDENTIFICATION</scope>
    <source>
        <tissue evidence="11">Whole body</tissue>
    </source>
</reference>
<evidence type="ECO:0000256" key="2">
    <source>
        <dbReference type="ARBA" id="ARBA00010617"/>
    </source>
</evidence>
<dbReference type="AlphaFoldDB" id="A0A8B8G0B3"/>
<proteinExistence type="inferred from homology"/>
<keyword evidence="10" id="KW-1185">Reference proteome</keyword>
<keyword evidence="5 9" id="KW-0560">Oxidoreductase</keyword>
<dbReference type="PANTHER" id="PTHR24279:SF120">
    <property type="entry name" value="CYTOCHROME P450"/>
    <property type="match status" value="1"/>
</dbReference>
<dbReference type="PROSITE" id="PS00086">
    <property type="entry name" value="CYTOCHROME_P450"/>
    <property type="match status" value="1"/>
</dbReference>
<dbReference type="Proteomes" id="UP000694846">
    <property type="component" value="Unplaced"/>
</dbReference>
<keyword evidence="6 8" id="KW-0408">Iron</keyword>